<feature type="domain" description="Ppx/GppA phosphatase N-terminal" evidence="1">
    <location>
        <begin position="22"/>
        <end position="312"/>
    </location>
</feature>
<name>A0A6N8JN73_9ACTN</name>
<gene>
    <name evidence="2" type="ORF">GKZ27_03550</name>
</gene>
<evidence type="ECO:0000313" key="3">
    <source>
        <dbReference type="Proteomes" id="UP000463388"/>
    </source>
</evidence>
<dbReference type="Proteomes" id="UP000463388">
    <property type="component" value="Unassembled WGS sequence"/>
</dbReference>
<dbReference type="Pfam" id="PF02541">
    <property type="entry name" value="Ppx-GppA"/>
    <property type="match status" value="1"/>
</dbReference>
<dbReference type="RefSeq" id="WP_160345105.1">
    <property type="nucleotide sequence ID" value="NZ_WSRR01000005.1"/>
</dbReference>
<comment type="caution">
    <text evidence="2">The sequence shown here is derived from an EMBL/GenBank/DDBJ whole genome shotgun (WGS) entry which is preliminary data.</text>
</comment>
<dbReference type="InterPro" id="IPR043129">
    <property type="entry name" value="ATPase_NBD"/>
</dbReference>
<dbReference type="EMBL" id="WSRR01000005">
    <property type="protein sequence ID" value="MVX60537.1"/>
    <property type="molecule type" value="Genomic_DNA"/>
</dbReference>
<dbReference type="Gene3D" id="3.30.420.40">
    <property type="match status" value="1"/>
</dbReference>
<keyword evidence="3" id="KW-1185">Reference proteome</keyword>
<dbReference type="SUPFAM" id="SSF53067">
    <property type="entry name" value="Actin-like ATPase domain"/>
    <property type="match status" value="2"/>
</dbReference>
<dbReference type="PANTHER" id="PTHR30005:SF13">
    <property type="entry name" value="EXOPOLYPHOSPHATASE 2"/>
    <property type="match status" value="1"/>
</dbReference>
<evidence type="ECO:0000259" key="1">
    <source>
        <dbReference type="Pfam" id="PF02541"/>
    </source>
</evidence>
<reference evidence="2 3" key="1">
    <citation type="submission" date="2019-12" db="EMBL/GenBank/DDBJ databases">
        <title>Microbes associate with the intestines of laboratory mice.</title>
        <authorList>
            <person name="Navarre W."/>
            <person name="Wong E."/>
        </authorList>
    </citation>
    <scope>NUCLEOTIDE SEQUENCE [LARGE SCALE GENOMIC DNA]</scope>
    <source>
        <strain evidence="2 3">NM66_B29</strain>
    </source>
</reference>
<dbReference type="GO" id="GO:0016462">
    <property type="term" value="F:pyrophosphatase activity"/>
    <property type="evidence" value="ECO:0007669"/>
    <property type="project" value="TreeGrafter"/>
</dbReference>
<dbReference type="InterPro" id="IPR050273">
    <property type="entry name" value="GppA/Ppx_hydrolase"/>
</dbReference>
<proteinExistence type="predicted"/>
<dbReference type="OrthoDB" id="9793035at2"/>
<dbReference type="Gene3D" id="3.30.420.150">
    <property type="entry name" value="Exopolyphosphatase. Domain 2"/>
    <property type="match status" value="1"/>
</dbReference>
<dbReference type="PANTHER" id="PTHR30005">
    <property type="entry name" value="EXOPOLYPHOSPHATASE"/>
    <property type="match status" value="1"/>
</dbReference>
<protein>
    <submittedName>
        <fullName evidence="2">Ppx/GppA family phosphatase</fullName>
    </submittedName>
</protein>
<organism evidence="2 3">
    <name type="scientific">Adlercreutzia mucosicola</name>
    <dbReference type="NCBI Taxonomy" id="580026"/>
    <lineage>
        <taxon>Bacteria</taxon>
        <taxon>Bacillati</taxon>
        <taxon>Actinomycetota</taxon>
        <taxon>Coriobacteriia</taxon>
        <taxon>Eggerthellales</taxon>
        <taxon>Eggerthellaceae</taxon>
        <taxon>Adlercreutzia</taxon>
    </lineage>
</organism>
<dbReference type="CDD" id="cd24054">
    <property type="entry name" value="ASKHA_NBD_AaPPX-GppA_MtPPX2-like"/>
    <property type="match status" value="1"/>
</dbReference>
<evidence type="ECO:0000313" key="2">
    <source>
        <dbReference type="EMBL" id="MVX60537.1"/>
    </source>
</evidence>
<accession>A0A6N8JN73</accession>
<dbReference type="AlphaFoldDB" id="A0A6N8JN73"/>
<dbReference type="InterPro" id="IPR003695">
    <property type="entry name" value="Ppx_GppA_N"/>
</dbReference>
<sequence length="315" mass="33375">MTYHDGRFAALDIGTVTCRLLVADVEGGRVSEVAKEYAITDLGVGVDASGRLADDAMERVLATVDRYRETLDRCDTDERPLRGLIAMATSAARDAANADEFTARLAERGVTLAVIPGEREAALTFTGASADFPGENLLVVDIGGGSTEIVAGRRGETPVASRSFNVGCRRVTERFLTDEVPTPAQMDAARAWVRAEMAPHFEALAARGFTIDRVVAVAGTATSVVAVREAMAVYDSNRVHRAVVTSAELRAIEESLAALPLEKRKATVGLDPKRAGVIVAGLVILEEVLDLAAADAYTVSESDILNGMILEAASQ</sequence>